<keyword evidence="1" id="KW-0645">Protease</keyword>
<evidence type="ECO:0000256" key="3">
    <source>
        <dbReference type="ARBA" id="ARBA00022801"/>
    </source>
</evidence>
<dbReference type="NCBIfam" id="NF006579">
    <property type="entry name" value="PRK09104.1"/>
    <property type="match status" value="1"/>
</dbReference>
<dbReference type="Gene3D" id="3.40.630.10">
    <property type="entry name" value="Zn peptidases"/>
    <property type="match status" value="1"/>
</dbReference>
<name>A0A6J4U323_9BACT</name>
<dbReference type="SUPFAM" id="SSF53187">
    <property type="entry name" value="Zn-dependent exopeptidases"/>
    <property type="match status" value="1"/>
</dbReference>
<dbReference type="GO" id="GO:0008233">
    <property type="term" value="F:peptidase activity"/>
    <property type="evidence" value="ECO:0007669"/>
    <property type="project" value="UniProtKB-KW"/>
</dbReference>
<protein>
    <submittedName>
        <fullName evidence="5">Acetylornithine deacetylase/Succinyl-diaminopimelate desuccinylase and related deacylases</fullName>
    </submittedName>
</protein>
<dbReference type="GO" id="GO:0046872">
    <property type="term" value="F:metal ion binding"/>
    <property type="evidence" value="ECO:0007669"/>
    <property type="project" value="UniProtKB-KW"/>
</dbReference>
<sequence length="460" mass="50088">MSRNRLDAVLSAIDTNAETDLIGLYTLLRQPSISAQNVGIAECADLEAELLRGAGLETRLLRTSGHPMVYGEWLGAPGKPTVLFYGHYDVQPADPLELWKSSPFEPDVRGGRIYARGVADNKAQHFSHIAAIRAWMQATGSLPVNVKVLLEGEEEVGSPHLGEVVAEHGDLLKADLVYTSDGPVQDVAYPEICFGVRGMLYIELRAIGPNRDVHSGHWGGVAPNPAWMLVDALRTMRDAEGTILIDGFFDEVKEPTPAARAAMESLPFDTKAVLAHVGLEEMVPPTDLPWADRIMARPTLNIAGFSSGYGGPGSKTIIPSKATVKIDMRLVPEQTPDEIWEKVRTHLERHAPGVEVVRMDGGMVPSYTPVEHPMAEVVRRAVEQGFGRRPVDVPLVGGSLPDAAWTKTLGMPSFLVPYGDPEQANHAPNESYALDRFHRGIKTSAVLLAELAEAKRESRT</sequence>
<evidence type="ECO:0000256" key="1">
    <source>
        <dbReference type="ARBA" id="ARBA00022670"/>
    </source>
</evidence>
<dbReference type="InterPro" id="IPR036264">
    <property type="entry name" value="Bact_exopeptidase_dim_dom"/>
</dbReference>
<dbReference type="GO" id="GO:0006508">
    <property type="term" value="P:proteolysis"/>
    <property type="evidence" value="ECO:0007669"/>
    <property type="project" value="UniProtKB-KW"/>
</dbReference>
<dbReference type="Pfam" id="PF07687">
    <property type="entry name" value="M20_dimer"/>
    <property type="match status" value="1"/>
</dbReference>
<feature type="domain" description="Peptidase M20 dimerisation" evidence="4">
    <location>
        <begin position="195"/>
        <end position="353"/>
    </location>
</feature>
<proteinExistence type="predicted"/>
<dbReference type="AlphaFoldDB" id="A0A6J4U323"/>
<evidence type="ECO:0000313" key="5">
    <source>
        <dbReference type="EMBL" id="CAA9538043.1"/>
    </source>
</evidence>
<dbReference type="Gene3D" id="3.30.70.360">
    <property type="match status" value="1"/>
</dbReference>
<reference evidence="5" key="1">
    <citation type="submission" date="2020-02" db="EMBL/GenBank/DDBJ databases">
        <authorList>
            <person name="Meier V. D."/>
        </authorList>
    </citation>
    <scope>NUCLEOTIDE SEQUENCE</scope>
    <source>
        <strain evidence="5">AVDCRST_MAG49</strain>
    </source>
</reference>
<evidence type="ECO:0000259" key="4">
    <source>
        <dbReference type="Pfam" id="PF07687"/>
    </source>
</evidence>
<gene>
    <name evidence="5" type="ORF">AVDCRST_MAG49-523</name>
</gene>
<dbReference type="Pfam" id="PF01546">
    <property type="entry name" value="Peptidase_M20"/>
    <property type="match status" value="1"/>
</dbReference>
<keyword evidence="2" id="KW-0479">Metal-binding</keyword>
<evidence type="ECO:0000256" key="2">
    <source>
        <dbReference type="ARBA" id="ARBA00022723"/>
    </source>
</evidence>
<dbReference type="PANTHER" id="PTHR43270">
    <property type="entry name" value="BETA-ALA-HIS DIPEPTIDASE"/>
    <property type="match status" value="1"/>
</dbReference>
<dbReference type="EMBL" id="CADCWG010000030">
    <property type="protein sequence ID" value="CAA9538043.1"/>
    <property type="molecule type" value="Genomic_DNA"/>
</dbReference>
<dbReference type="PANTHER" id="PTHR43270:SF12">
    <property type="entry name" value="SUCCINYL-DIAMINOPIMELATE DESUCCINYLASE"/>
    <property type="match status" value="1"/>
</dbReference>
<organism evidence="5">
    <name type="scientific">uncultured Thermomicrobiales bacterium</name>
    <dbReference type="NCBI Taxonomy" id="1645740"/>
    <lineage>
        <taxon>Bacteria</taxon>
        <taxon>Pseudomonadati</taxon>
        <taxon>Thermomicrobiota</taxon>
        <taxon>Thermomicrobia</taxon>
        <taxon>Thermomicrobiales</taxon>
        <taxon>environmental samples</taxon>
    </lineage>
</organism>
<dbReference type="InterPro" id="IPR002933">
    <property type="entry name" value="Peptidase_M20"/>
</dbReference>
<dbReference type="InterPro" id="IPR051458">
    <property type="entry name" value="Cyt/Met_Dipeptidase"/>
</dbReference>
<dbReference type="SUPFAM" id="SSF55031">
    <property type="entry name" value="Bacterial exopeptidase dimerisation domain"/>
    <property type="match status" value="1"/>
</dbReference>
<keyword evidence="3" id="KW-0378">Hydrolase</keyword>
<accession>A0A6J4U323</accession>
<dbReference type="InterPro" id="IPR011650">
    <property type="entry name" value="Peptidase_M20_dimer"/>
</dbReference>